<dbReference type="eggNOG" id="KOG0156">
    <property type="taxonomic scope" value="Eukaryota"/>
</dbReference>
<keyword evidence="3 7" id="KW-0479">Metal-binding</keyword>
<reference evidence="10" key="3">
    <citation type="submission" date="2025-09" db="UniProtKB">
        <authorList>
            <consortium name="Ensembl"/>
        </authorList>
    </citation>
    <scope>IDENTIFICATION</scope>
</reference>
<dbReference type="PRINTS" id="PR00385">
    <property type="entry name" value="P450"/>
</dbReference>
<evidence type="ECO:0000313" key="10">
    <source>
        <dbReference type="Ensembl" id="ENSCSAVP00000009951.1"/>
    </source>
</evidence>
<dbReference type="PANTHER" id="PTHR24300">
    <property type="entry name" value="CYTOCHROME P450 508A4-RELATED"/>
    <property type="match status" value="1"/>
</dbReference>
<evidence type="ECO:0000256" key="9">
    <source>
        <dbReference type="SAM" id="Phobius"/>
    </source>
</evidence>
<dbReference type="InParanoid" id="H2YX90"/>
<keyword evidence="11" id="KW-1185">Reference proteome</keyword>
<dbReference type="GO" id="GO:0008395">
    <property type="term" value="F:steroid hydroxylase activity"/>
    <property type="evidence" value="ECO:0007669"/>
    <property type="project" value="TreeGrafter"/>
</dbReference>
<feature type="transmembrane region" description="Helical" evidence="9">
    <location>
        <begin position="12"/>
        <end position="33"/>
    </location>
</feature>
<organism evidence="10 11">
    <name type="scientific">Ciona savignyi</name>
    <name type="common">Pacific transparent sea squirt</name>
    <dbReference type="NCBI Taxonomy" id="51511"/>
    <lineage>
        <taxon>Eukaryota</taxon>
        <taxon>Metazoa</taxon>
        <taxon>Chordata</taxon>
        <taxon>Tunicata</taxon>
        <taxon>Ascidiacea</taxon>
        <taxon>Phlebobranchia</taxon>
        <taxon>Cionidae</taxon>
        <taxon>Ciona</taxon>
    </lineage>
</organism>
<evidence type="ECO:0000256" key="2">
    <source>
        <dbReference type="ARBA" id="ARBA00010617"/>
    </source>
</evidence>
<keyword evidence="9" id="KW-0812">Transmembrane</keyword>
<dbReference type="InterPro" id="IPR036396">
    <property type="entry name" value="Cyt_P450_sf"/>
</dbReference>
<dbReference type="OMA" id="FRFTKDH"/>
<dbReference type="Proteomes" id="UP000007875">
    <property type="component" value="Unassembled WGS sequence"/>
</dbReference>
<dbReference type="PANTHER" id="PTHR24300:SF397">
    <property type="entry name" value="CYTOCHROME P450 2U1"/>
    <property type="match status" value="1"/>
</dbReference>
<reference evidence="11" key="1">
    <citation type="submission" date="2003-08" db="EMBL/GenBank/DDBJ databases">
        <authorList>
            <person name="Birren B."/>
            <person name="Nusbaum C."/>
            <person name="Abebe A."/>
            <person name="Abouelleil A."/>
            <person name="Adekoya E."/>
            <person name="Ait-zahra M."/>
            <person name="Allen N."/>
            <person name="Allen T."/>
            <person name="An P."/>
            <person name="Anderson M."/>
            <person name="Anderson S."/>
            <person name="Arachchi H."/>
            <person name="Armbruster J."/>
            <person name="Bachantsang P."/>
            <person name="Baldwin J."/>
            <person name="Barry A."/>
            <person name="Bayul T."/>
            <person name="Blitshsteyn B."/>
            <person name="Bloom T."/>
            <person name="Blye J."/>
            <person name="Boguslavskiy L."/>
            <person name="Borowsky M."/>
            <person name="Boukhgalter B."/>
            <person name="Brunache A."/>
            <person name="Butler J."/>
            <person name="Calixte N."/>
            <person name="Calvo S."/>
            <person name="Camarata J."/>
            <person name="Campo K."/>
            <person name="Chang J."/>
            <person name="Cheshatsang Y."/>
            <person name="Citroen M."/>
            <person name="Collymore A."/>
            <person name="Considine T."/>
            <person name="Cook A."/>
            <person name="Cooke P."/>
            <person name="Corum B."/>
            <person name="Cuomo C."/>
            <person name="David R."/>
            <person name="Dawoe T."/>
            <person name="Degray S."/>
            <person name="Dodge S."/>
            <person name="Dooley K."/>
            <person name="Dorje P."/>
            <person name="Dorjee K."/>
            <person name="Dorris L."/>
            <person name="Duffey N."/>
            <person name="Dupes A."/>
            <person name="Elkins T."/>
            <person name="Engels R."/>
            <person name="Erickson J."/>
            <person name="Farina A."/>
            <person name="Faro S."/>
            <person name="Ferreira P."/>
            <person name="Fischer H."/>
            <person name="Fitzgerald M."/>
            <person name="Foley K."/>
            <person name="Gage D."/>
            <person name="Galagan J."/>
            <person name="Gearin G."/>
            <person name="Gnerre S."/>
            <person name="Gnirke A."/>
            <person name="Goyette A."/>
            <person name="Graham J."/>
            <person name="Grandbois E."/>
            <person name="Gyaltsen K."/>
            <person name="Hafez N."/>
            <person name="Hagopian D."/>
            <person name="Hagos B."/>
            <person name="Hall J."/>
            <person name="Hatcher B."/>
            <person name="Heller A."/>
            <person name="Higgins H."/>
            <person name="Honan T."/>
            <person name="Horn A."/>
            <person name="Houde N."/>
            <person name="Hughes L."/>
            <person name="Hulme W."/>
            <person name="Husby E."/>
            <person name="Iliev I."/>
            <person name="Jaffe D."/>
            <person name="Jones C."/>
            <person name="Kamal M."/>
            <person name="Kamat A."/>
            <person name="Kamvysselis M."/>
            <person name="Karlsson E."/>
            <person name="Kells C."/>
            <person name="Kieu A."/>
            <person name="Kisner P."/>
            <person name="Kodira C."/>
            <person name="Kulbokas E."/>
            <person name="Labutti K."/>
            <person name="Lama D."/>
            <person name="Landers T."/>
            <person name="Leger J."/>
            <person name="Levine S."/>
            <person name="Lewis D."/>
            <person name="Lewis T."/>
            <person name="Lindblad-toh K."/>
            <person name="Liu X."/>
            <person name="Lokyitsang T."/>
            <person name="Lokyitsang Y."/>
            <person name="Lucien O."/>
            <person name="Lui A."/>
            <person name="Ma L.J."/>
            <person name="Mabbitt R."/>
            <person name="Macdonald J."/>
            <person name="Maclean C."/>
            <person name="Major J."/>
            <person name="Manning J."/>
            <person name="Marabella R."/>
            <person name="Maru K."/>
            <person name="Matthews C."/>
            <person name="Mauceli E."/>
            <person name="Mccarthy M."/>
            <person name="Mcdonough S."/>
            <person name="Mcghee T."/>
            <person name="Meldrim J."/>
            <person name="Meneus L."/>
            <person name="Mesirov J."/>
            <person name="Mihalev A."/>
            <person name="Mihova T."/>
            <person name="Mikkelsen T."/>
            <person name="Mlenga V."/>
            <person name="Moru K."/>
            <person name="Mozes J."/>
            <person name="Mulrain L."/>
            <person name="Munson G."/>
            <person name="Naylor J."/>
            <person name="Newes C."/>
            <person name="Nguyen C."/>
            <person name="Nguyen N."/>
            <person name="Nguyen T."/>
            <person name="Nicol R."/>
            <person name="Nielsen C."/>
            <person name="Nizzari M."/>
            <person name="Norbu C."/>
            <person name="Norbu N."/>
            <person name="O'donnell P."/>
            <person name="Okoawo O."/>
            <person name="O'leary S."/>
            <person name="Omotosho B."/>
            <person name="O'neill K."/>
            <person name="Osman S."/>
            <person name="Parker S."/>
            <person name="Perrin D."/>
            <person name="Phunkhang P."/>
            <person name="Piqani B."/>
            <person name="Purcell S."/>
            <person name="Rachupka T."/>
            <person name="Ramasamy U."/>
            <person name="Rameau R."/>
            <person name="Ray V."/>
            <person name="Raymond C."/>
            <person name="Retta R."/>
            <person name="Richardson S."/>
            <person name="Rise C."/>
            <person name="Rodriguez J."/>
            <person name="Rogers J."/>
            <person name="Rogov P."/>
            <person name="Rutman M."/>
            <person name="Schupbach R."/>
            <person name="Seaman C."/>
            <person name="Settipalli S."/>
            <person name="Sharpe T."/>
            <person name="Sheridan J."/>
            <person name="Sherpa N."/>
            <person name="Shi J."/>
            <person name="Smirnov S."/>
            <person name="Smith C."/>
            <person name="Sougnez C."/>
            <person name="Spencer B."/>
            <person name="Stalker J."/>
            <person name="Stange-thomann N."/>
            <person name="Stavropoulos S."/>
            <person name="Stetson K."/>
            <person name="Stone C."/>
            <person name="Stone S."/>
            <person name="Stubbs M."/>
            <person name="Talamas J."/>
            <person name="Tchuinga P."/>
            <person name="Tenzing P."/>
            <person name="Tesfaye S."/>
            <person name="Theodore J."/>
            <person name="Thoulutsang Y."/>
            <person name="Topham K."/>
            <person name="Towey S."/>
            <person name="Tsamla T."/>
            <person name="Tsomo N."/>
            <person name="Vallee D."/>
            <person name="Vassiliev H."/>
            <person name="Venkataraman V."/>
            <person name="Vinson J."/>
            <person name="Vo A."/>
            <person name="Wade C."/>
            <person name="Wang S."/>
            <person name="Wangchuk T."/>
            <person name="Wangdi T."/>
            <person name="Whittaker C."/>
            <person name="Wilkinson J."/>
            <person name="Wu Y."/>
            <person name="Wyman D."/>
            <person name="Yadav S."/>
            <person name="Yang S."/>
            <person name="Yang X."/>
            <person name="Yeager S."/>
            <person name="Yee E."/>
            <person name="Young G."/>
            <person name="Zainoun J."/>
            <person name="Zembeck L."/>
            <person name="Zimmer A."/>
            <person name="Zody M."/>
            <person name="Lander E."/>
        </authorList>
    </citation>
    <scope>NUCLEOTIDE SEQUENCE [LARGE SCALE GENOMIC DNA]</scope>
</reference>
<dbReference type="SUPFAM" id="SSF48264">
    <property type="entry name" value="Cytochrome P450"/>
    <property type="match status" value="1"/>
</dbReference>
<dbReference type="InterPro" id="IPR002401">
    <property type="entry name" value="Cyt_P450_E_grp-I"/>
</dbReference>
<dbReference type="Ensembl" id="ENSCSAVT00000010072.1">
    <property type="protein sequence ID" value="ENSCSAVP00000009951.1"/>
    <property type="gene ID" value="ENSCSAVG00000005864.1"/>
</dbReference>
<evidence type="ECO:0000256" key="1">
    <source>
        <dbReference type="ARBA" id="ARBA00001971"/>
    </source>
</evidence>
<dbReference type="GeneTree" id="ENSGT00940000160689"/>
<dbReference type="GO" id="GO:0016712">
    <property type="term" value="F:oxidoreductase activity, acting on paired donors, with incorporation or reduction of molecular oxygen, reduced flavin or flavoprotein as one donor, and incorporation of one atom of oxygen"/>
    <property type="evidence" value="ECO:0007669"/>
    <property type="project" value="TreeGrafter"/>
</dbReference>
<dbReference type="FunFam" id="1.10.630.10:FF:000036">
    <property type="entry name" value="CYtochrome P450 family"/>
    <property type="match status" value="1"/>
</dbReference>
<evidence type="ECO:0000256" key="4">
    <source>
        <dbReference type="ARBA" id="ARBA00023002"/>
    </source>
</evidence>
<keyword evidence="9" id="KW-0472">Membrane</keyword>
<evidence type="ECO:0000256" key="8">
    <source>
        <dbReference type="RuleBase" id="RU000461"/>
    </source>
</evidence>
<dbReference type="Pfam" id="PF00067">
    <property type="entry name" value="p450"/>
    <property type="match status" value="1"/>
</dbReference>
<sequence length="508" mass="58412">MFSILIEWLNSWSGVMSVLIGALTLCMVVYRYWWKLPHPRFPPGVRGIPILGATPFFGRYPQETIAKWSREKYGPVMSVRFGQQDAVVLNDYESIHEALVKNINVFHTRPSCSIVECFTEGYGFGFADGHKKYLEVRNFSLAALRGLGMGRHSMEMRVSGVAQDLVQRLEDCRGQPTDVKMLIGSTVCNVISSVVFGKSYDYDDKAFQYAVQCSFDCFGDPENSEYLNVLFFYPKLRFFPPFKRALEKFIKVHQGLIDFNQKEIEEHEKNLDENEPADFIDAFLIEMKKHSPDTTWFHKTQLLHCLCDMFVAGTETSTNTILWSMLALIHFPEVQQNIYKEIHKVLGEHVIPSADHGDKLPLLRAFIQELYRYRTIVPMSLQHRASEDVEIGGYLITKDTTVSTNIDAIHQDEKLFKNPKEFNIYRHIEGGKFVFNKKIIPFGIGARSCLGEKLAKLEIFIFLANIIRRFEILPDPKSKCLPPFKDGISGLLYVPFRFKMVAKPRLVN</sequence>
<keyword evidence="9" id="KW-1133">Transmembrane helix</keyword>
<protein>
    <submittedName>
        <fullName evidence="10">Uncharacterized protein</fullName>
    </submittedName>
</protein>
<dbReference type="GO" id="GO:0005506">
    <property type="term" value="F:iron ion binding"/>
    <property type="evidence" value="ECO:0007669"/>
    <property type="project" value="InterPro"/>
</dbReference>
<accession>H2YX90</accession>
<dbReference type="STRING" id="51511.ENSCSAVP00000009951"/>
<feature type="binding site" description="axial binding residue" evidence="7">
    <location>
        <position position="449"/>
    </location>
    <ligand>
        <name>heme</name>
        <dbReference type="ChEBI" id="CHEBI:30413"/>
    </ligand>
    <ligandPart>
        <name>Fe</name>
        <dbReference type="ChEBI" id="CHEBI:18248"/>
    </ligandPart>
</feature>
<evidence type="ECO:0000256" key="5">
    <source>
        <dbReference type="ARBA" id="ARBA00023004"/>
    </source>
</evidence>
<dbReference type="GO" id="GO:0006805">
    <property type="term" value="P:xenobiotic metabolic process"/>
    <property type="evidence" value="ECO:0007669"/>
    <property type="project" value="TreeGrafter"/>
</dbReference>
<dbReference type="InterPro" id="IPR001128">
    <property type="entry name" value="Cyt_P450"/>
</dbReference>
<dbReference type="PROSITE" id="PS00086">
    <property type="entry name" value="CYTOCHROME_P450"/>
    <property type="match status" value="1"/>
</dbReference>
<keyword evidence="7 8" id="KW-0349">Heme</keyword>
<dbReference type="Gene3D" id="1.10.630.10">
    <property type="entry name" value="Cytochrome P450"/>
    <property type="match status" value="1"/>
</dbReference>
<evidence type="ECO:0000256" key="7">
    <source>
        <dbReference type="PIRSR" id="PIRSR602401-1"/>
    </source>
</evidence>
<name>H2YX90_CIOSA</name>
<keyword evidence="4 8" id="KW-0560">Oxidoreductase</keyword>
<dbReference type="FunCoup" id="H2YX90">
    <property type="interactions" value="5"/>
</dbReference>
<dbReference type="InterPro" id="IPR017972">
    <property type="entry name" value="Cyt_P450_CS"/>
</dbReference>
<evidence type="ECO:0000313" key="11">
    <source>
        <dbReference type="Proteomes" id="UP000007875"/>
    </source>
</evidence>
<proteinExistence type="inferred from homology"/>
<keyword evidence="6 8" id="KW-0503">Monooxygenase</keyword>
<dbReference type="GO" id="GO:0006082">
    <property type="term" value="P:organic acid metabolic process"/>
    <property type="evidence" value="ECO:0007669"/>
    <property type="project" value="TreeGrafter"/>
</dbReference>
<dbReference type="InterPro" id="IPR050182">
    <property type="entry name" value="Cytochrome_P450_fam2"/>
</dbReference>
<dbReference type="GO" id="GO:0005737">
    <property type="term" value="C:cytoplasm"/>
    <property type="evidence" value="ECO:0007669"/>
    <property type="project" value="TreeGrafter"/>
</dbReference>
<keyword evidence="5 7" id="KW-0408">Iron</keyword>
<evidence type="ECO:0000256" key="3">
    <source>
        <dbReference type="ARBA" id="ARBA00022723"/>
    </source>
</evidence>
<evidence type="ECO:0000256" key="6">
    <source>
        <dbReference type="ARBA" id="ARBA00023033"/>
    </source>
</evidence>
<comment type="similarity">
    <text evidence="2 8">Belongs to the cytochrome P450 family.</text>
</comment>
<dbReference type="AlphaFoldDB" id="H2YX90"/>
<dbReference type="GO" id="GO:0020037">
    <property type="term" value="F:heme binding"/>
    <property type="evidence" value="ECO:0007669"/>
    <property type="project" value="InterPro"/>
</dbReference>
<reference evidence="10" key="2">
    <citation type="submission" date="2025-08" db="UniProtKB">
        <authorList>
            <consortium name="Ensembl"/>
        </authorList>
    </citation>
    <scope>IDENTIFICATION</scope>
</reference>
<comment type="cofactor">
    <cofactor evidence="1 7">
        <name>heme</name>
        <dbReference type="ChEBI" id="CHEBI:30413"/>
    </cofactor>
</comment>
<dbReference type="PRINTS" id="PR00463">
    <property type="entry name" value="EP450I"/>
</dbReference>